<dbReference type="Proteomes" id="UP000601171">
    <property type="component" value="Unassembled WGS sequence"/>
</dbReference>
<evidence type="ECO:0000313" key="2">
    <source>
        <dbReference type="EMBL" id="MBC8588410.1"/>
    </source>
</evidence>
<dbReference type="RefSeq" id="WP_262429866.1">
    <property type="nucleotide sequence ID" value="NZ_JACRTG010000020.1"/>
</dbReference>
<dbReference type="InterPro" id="IPR003343">
    <property type="entry name" value="Big_2"/>
</dbReference>
<proteinExistence type="predicted"/>
<dbReference type="SUPFAM" id="SSF49373">
    <property type="entry name" value="Invasin/intimin cell-adhesion fragments"/>
    <property type="match status" value="1"/>
</dbReference>
<organism evidence="2 3">
    <name type="scientific">Paratissierella segnis</name>
    <dbReference type="NCBI Taxonomy" id="2763679"/>
    <lineage>
        <taxon>Bacteria</taxon>
        <taxon>Bacillati</taxon>
        <taxon>Bacillota</taxon>
        <taxon>Tissierellia</taxon>
        <taxon>Tissierellales</taxon>
        <taxon>Tissierellaceae</taxon>
        <taxon>Paratissierella</taxon>
    </lineage>
</organism>
<dbReference type="SMART" id="SM00635">
    <property type="entry name" value="BID_2"/>
    <property type="match status" value="1"/>
</dbReference>
<gene>
    <name evidence="2" type="ORF">H8707_09170</name>
</gene>
<sequence length="376" mass="42337">MINPLEYQFTNTLKNYGYDVIVNGLDQVRILLKEYEEGTSITEYKYMLFRNGLIKQGDIINIFDDNWIVLHEDISINDVYTKVIIRRLKFSINFNFMGDVQSIPSAIDEGTYRLDEGQYLTLPEGRIILHMQENDVSKQIANTQRFLIMGNSWKVVQKTNAEHGIYKIYADIDIFNENDDRENEIADRWQYETKDNFTIAINNVVDSALPLDSTLQLDVTVTNNGEIVTVPLTYTSSNTSVLTVDNSGLVTCIGVGTANIRVAVTKDVTVFDTITLSVEEVIEDNFTIEIIGEGTIQMSTSKDYVANILNNGVLIEGKSVVWTVSDSRLKLSNITGTSCTVTADVGDYSYGTYTLTATLSDDENIFVEKTIEVTTW</sequence>
<reference evidence="2" key="1">
    <citation type="submission" date="2020-08" db="EMBL/GenBank/DDBJ databases">
        <title>Genome public.</title>
        <authorList>
            <person name="Liu C."/>
            <person name="Sun Q."/>
        </authorList>
    </citation>
    <scope>NUCLEOTIDE SEQUENCE</scope>
    <source>
        <strain evidence="2">BX21</strain>
    </source>
</reference>
<accession>A0A926ETW6</accession>
<evidence type="ECO:0000259" key="1">
    <source>
        <dbReference type="SMART" id="SM00635"/>
    </source>
</evidence>
<evidence type="ECO:0000313" key="3">
    <source>
        <dbReference type="Proteomes" id="UP000601171"/>
    </source>
</evidence>
<comment type="caution">
    <text evidence="2">The sequence shown here is derived from an EMBL/GenBank/DDBJ whole genome shotgun (WGS) entry which is preliminary data.</text>
</comment>
<dbReference type="AlphaFoldDB" id="A0A926ETW6"/>
<protein>
    <submittedName>
        <fullName evidence="2">Ig-like domain-containing protein</fullName>
    </submittedName>
</protein>
<feature type="domain" description="BIG2" evidence="1">
    <location>
        <begin position="199"/>
        <end position="276"/>
    </location>
</feature>
<dbReference type="EMBL" id="JACRTG010000020">
    <property type="protein sequence ID" value="MBC8588410.1"/>
    <property type="molecule type" value="Genomic_DNA"/>
</dbReference>
<keyword evidence="3" id="KW-1185">Reference proteome</keyword>
<name>A0A926ETW6_9FIRM</name>
<dbReference type="Gene3D" id="2.60.40.1080">
    <property type="match status" value="1"/>
</dbReference>
<dbReference type="InterPro" id="IPR008964">
    <property type="entry name" value="Invasin/intimin_cell_adhesion"/>
</dbReference>